<dbReference type="EMBL" id="BMIF01000002">
    <property type="protein sequence ID" value="GGA58848.1"/>
    <property type="molecule type" value="Genomic_DNA"/>
</dbReference>
<proteinExistence type="predicted"/>
<dbReference type="Gene3D" id="3.30.420.40">
    <property type="match status" value="1"/>
</dbReference>
<reference evidence="2" key="1">
    <citation type="journal article" date="2014" name="Int. J. Syst. Evol. Microbiol.">
        <title>Complete genome sequence of Corynebacterium casei LMG S-19264T (=DSM 44701T), isolated from a smear-ripened cheese.</title>
        <authorList>
            <consortium name="US DOE Joint Genome Institute (JGI-PGF)"/>
            <person name="Walter F."/>
            <person name="Albersmeier A."/>
            <person name="Kalinowski J."/>
            <person name="Ruckert C."/>
        </authorList>
    </citation>
    <scope>NUCLEOTIDE SEQUENCE</scope>
    <source>
        <strain evidence="2">CGMCC 1.15320</strain>
    </source>
</reference>
<sequence>MPERSNPVVGFDIGGAHLKVVRVEHGRVVAAMTVGMPLWMGMETLDAALHQSRHLYEDAPVCAFTMTGELSEAYPTRAEGVAGLLREIAQRFPTTRNLIYATRSGLVSVERAAEIPMEVASANWHATASLVGSLRPDALFVDMGSTTTDILRIRDGKVQASGYTDAERLAHGELVYTGFVRSFPIAVASEAPVRGRFTPLMNEYFASMSDVYRILGVLRDEDDQHRTADNGPKTVEASIARVSRLVGHDAGDLRDYEWRQIALWFAERQLRTIHDAAILVSGDLPDDAPLIGAGIGRWQVKRLAQRLDRKFIDFAELLPSEDSCRISASDAAPAAAVALLAVPGL</sequence>
<feature type="domain" description="Hydantoinase A/oxoprolinase" evidence="1">
    <location>
        <begin position="64"/>
        <end position="236"/>
    </location>
</feature>
<reference evidence="2" key="2">
    <citation type="submission" date="2020-09" db="EMBL/GenBank/DDBJ databases">
        <authorList>
            <person name="Sun Q."/>
            <person name="Zhou Y."/>
        </authorList>
    </citation>
    <scope>NUCLEOTIDE SEQUENCE</scope>
    <source>
        <strain evidence="2">CGMCC 1.15320</strain>
    </source>
</reference>
<evidence type="ECO:0000313" key="2">
    <source>
        <dbReference type="EMBL" id="GGA58848.1"/>
    </source>
</evidence>
<comment type="caution">
    <text evidence="2">The sequence shown here is derived from an EMBL/GenBank/DDBJ whole genome shotgun (WGS) entry which is preliminary data.</text>
</comment>
<dbReference type="NCBIfam" id="TIGR03123">
    <property type="entry name" value="one_C_unchar_1"/>
    <property type="match status" value="1"/>
</dbReference>
<dbReference type="Proteomes" id="UP000636264">
    <property type="component" value="Unassembled WGS sequence"/>
</dbReference>
<protein>
    <submittedName>
        <fullName evidence="2">ATP synthase subunit C</fullName>
    </submittedName>
</protein>
<dbReference type="AlphaFoldDB" id="A0A916W1L2"/>
<evidence type="ECO:0000259" key="1">
    <source>
        <dbReference type="Pfam" id="PF01968"/>
    </source>
</evidence>
<dbReference type="SUPFAM" id="SSF53067">
    <property type="entry name" value="Actin-like ATPase domain"/>
    <property type="match status" value="1"/>
</dbReference>
<gene>
    <name evidence="2" type="ORF">GCM10011385_10680</name>
</gene>
<name>A0A916W1L2_9HYPH</name>
<dbReference type="RefSeq" id="WP_188719910.1">
    <property type="nucleotide sequence ID" value="NZ_BMIF01000002.1"/>
</dbReference>
<keyword evidence="3" id="KW-1185">Reference proteome</keyword>
<dbReference type="GO" id="GO:0016787">
    <property type="term" value="F:hydrolase activity"/>
    <property type="evidence" value="ECO:0007669"/>
    <property type="project" value="InterPro"/>
</dbReference>
<dbReference type="InterPro" id="IPR002821">
    <property type="entry name" value="Hydantoinase_A"/>
</dbReference>
<dbReference type="Pfam" id="PF01968">
    <property type="entry name" value="Hydantoinase_A"/>
    <property type="match status" value="1"/>
</dbReference>
<evidence type="ECO:0000313" key="3">
    <source>
        <dbReference type="Proteomes" id="UP000636264"/>
    </source>
</evidence>
<dbReference type="Gene3D" id="3.30.420.190">
    <property type="entry name" value="conserved archaeal protein q6m145"/>
    <property type="match status" value="1"/>
</dbReference>
<organism evidence="2 3">
    <name type="scientific">Nitratireductor aestuarii</name>
    <dbReference type="NCBI Taxonomy" id="1735103"/>
    <lineage>
        <taxon>Bacteria</taxon>
        <taxon>Pseudomonadati</taxon>
        <taxon>Pseudomonadota</taxon>
        <taxon>Alphaproteobacteria</taxon>
        <taxon>Hyphomicrobiales</taxon>
        <taxon>Phyllobacteriaceae</taxon>
        <taxon>Nitratireductor</taxon>
    </lineage>
</organism>
<accession>A0A916W1L2</accession>
<dbReference type="InterPro" id="IPR002756">
    <property type="entry name" value="MfnF"/>
</dbReference>
<dbReference type="InterPro" id="IPR043129">
    <property type="entry name" value="ATPase_NBD"/>
</dbReference>